<dbReference type="Proteomes" id="UP000000763">
    <property type="component" value="Chromosome 4"/>
</dbReference>
<dbReference type="GO" id="GO:0046872">
    <property type="term" value="F:metal ion binding"/>
    <property type="evidence" value="ECO:0007669"/>
    <property type="project" value="UniProtKB-KW"/>
</dbReference>
<dbReference type="Pfam" id="PF13976">
    <property type="entry name" value="gag_pre-integrs"/>
    <property type="match status" value="1"/>
</dbReference>
<dbReference type="InterPro" id="IPR013103">
    <property type="entry name" value="RVT_2"/>
</dbReference>
<dbReference type="Pfam" id="PF07727">
    <property type="entry name" value="RVT_2"/>
    <property type="match status" value="1"/>
</dbReference>
<dbReference type="InterPro" id="IPR036397">
    <property type="entry name" value="RNaseH_sf"/>
</dbReference>
<dbReference type="GO" id="GO:0015074">
    <property type="term" value="P:DNA integration"/>
    <property type="evidence" value="ECO:0007669"/>
    <property type="project" value="InterPro"/>
</dbReference>
<protein>
    <submittedName>
        <fullName evidence="4">OSJNBa0021F22.5 protein</fullName>
    </submittedName>
</protein>
<organism evidence="4 5">
    <name type="scientific">Oryza sativa subsp. japonica</name>
    <name type="common">Rice</name>
    <dbReference type="NCBI Taxonomy" id="39947"/>
    <lineage>
        <taxon>Eukaryota</taxon>
        <taxon>Viridiplantae</taxon>
        <taxon>Streptophyta</taxon>
        <taxon>Embryophyta</taxon>
        <taxon>Tracheophyta</taxon>
        <taxon>Spermatophyta</taxon>
        <taxon>Magnoliopsida</taxon>
        <taxon>Liliopsida</taxon>
        <taxon>Poales</taxon>
        <taxon>Poaceae</taxon>
        <taxon>BOP clade</taxon>
        <taxon>Oryzoideae</taxon>
        <taxon>Oryzeae</taxon>
        <taxon>Oryzinae</taxon>
        <taxon>Oryza</taxon>
        <taxon>Oryza sativa</taxon>
    </lineage>
</organism>
<reference evidence="5" key="1">
    <citation type="journal article" date="2005" name="Nature">
        <title>The map-based sequence of the rice genome.</title>
        <authorList>
            <consortium name="International rice genome sequencing project (IRGSP)"/>
            <person name="Matsumoto T."/>
            <person name="Wu J."/>
            <person name="Kanamori H."/>
            <person name="Katayose Y."/>
            <person name="Fujisawa M."/>
            <person name="Namiki N."/>
            <person name="Mizuno H."/>
            <person name="Yamamoto K."/>
            <person name="Antonio B.A."/>
            <person name="Baba T."/>
            <person name="Sakata K."/>
            <person name="Nagamura Y."/>
            <person name="Aoki H."/>
            <person name="Arikawa K."/>
            <person name="Arita K."/>
            <person name="Bito T."/>
            <person name="Chiden Y."/>
            <person name="Fujitsuka N."/>
            <person name="Fukunaka R."/>
            <person name="Hamada M."/>
            <person name="Harada C."/>
            <person name="Hayashi A."/>
            <person name="Hijishita S."/>
            <person name="Honda M."/>
            <person name="Hosokawa S."/>
            <person name="Ichikawa Y."/>
            <person name="Idonuma A."/>
            <person name="Iijima M."/>
            <person name="Ikeda M."/>
            <person name="Ikeno M."/>
            <person name="Ito K."/>
            <person name="Ito S."/>
            <person name="Ito T."/>
            <person name="Ito Y."/>
            <person name="Ito Y."/>
            <person name="Iwabuchi A."/>
            <person name="Kamiya K."/>
            <person name="Karasawa W."/>
            <person name="Kurita K."/>
            <person name="Katagiri S."/>
            <person name="Kikuta A."/>
            <person name="Kobayashi H."/>
            <person name="Kobayashi N."/>
            <person name="Machita K."/>
            <person name="Maehara T."/>
            <person name="Masukawa M."/>
            <person name="Mizubayashi T."/>
            <person name="Mukai Y."/>
            <person name="Nagasaki H."/>
            <person name="Nagata Y."/>
            <person name="Naito S."/>
            <person name="Nakashima M."/>
            <person name="Nakama Y."/>
            <person name="Nakamichi Y."/>
            <person name="Nakamura M."/>
            <person name="Meguro A."/>
            <person name="Negishi M."/>
            <person name="Ohta I."/>
            <person name="Ohta T."/>
            <person name="Okamoto M."/>
            <person name="Ono N."/>
            <person name="Saji S."/>
            <person name="Sakaguchi M."/>
            <person name="Sakai K."/>
            <person name="Shibata M."/>
            <person name="Shimokawa T."/>
            <person name="Song J."/>
            <person name="Takazaki Y."/>
            <person name="Terasawa K."/>
            <person name="Tsugane M."/>
            <person name="Tsuji K."/>
            <person name="Ueda S."/>
            <person name="Waki K."/>
            <person name="Yamagata H."/>
            <person name="Yamamoto M."/>
            <person name="Yamamoto S."/>
            <person name="Yamane H."/>
            <person name="Yoshiki S."/>
            <person name="Yoshihara R."/>
            <person name="Yukawa K."/>
            <person name="Zhong H."/>
            <person name="Yano M."/>
            <person name="Yuan Q."/>
            <person name="Ouyang S."/>
            <person name="Liu J."/>
            <person name="Jones K.M."/>
            <person name="Gansberger K."/>
            <person name="Moffat K."/>
            <person name="Hill J."/>
            <person name="Bera J."/>
            <person name="Fadrosh D."/>
            <person name="Jin S."/>
            <person name="Johri S."/>
            <person name="Kim M."/>
            <person name="Overton L."/>
            <person name="Reardon M."/>
            <person name="Tsitrin T."/>
            <person name="Vuong H."/>
            <person name="Weaver B."/>
            <person name="Ciecko A."/>
            <person name="Tallon L."/>
            <person name="Jackson J."/>
            <person name="Pai G."/>
            <person name="Aken S.V."/>
            <person name="Utterback T."/>
            <person name="Reidmuller S."/>
            <person name="Feldblyum T."/>
            <person name="Hsiao J."/>
            <person name="Zismann V."/>
            <person name="Iobst S."/>
            <person name="de Vazeille A.R."/>
            <person name="Buell C.R."/>
            <person name="Ying K."/>
            <person name="Li Y."/>
            <person name="Lu T."/>
            <person name="Huang Y."/>
            <person name="Zhao Q."/>
            <person name="Feng Q."/>
            <person name="Zhang L."/>
            <person name="Zhu J."/>
            <person name="Weng Q."/>
            <person name="Mu J."/>
            <person name="Lu Y."/>
            <person name="Fan D."/>
            <person name="Liu Y."/>
            <person name="Guan J."/>
            <person name="Zhang Y."/>
            <person name="Yu S."/>
            <person name="Liu X."/>
            <person name="Zhang Y."/>
            <person name="Hong G."/>
            <person name="Han B."/>
            <person name="Choisne N."/>
            <person name="Demange N."/>
            <person name="Orjeda G."/>
            <person name="Samain S."/>
            <person name="Cattolico L."/>
            <person name="Pelletier E."/>
            <person name="Couloux A."/>
            <person name="Segurens B."/>
            <person name="Wincker P."/>
            <person name="D'Hont A."/>
            <person name="Scarpelli C."/>
            <person name="Weissenbach J."/>
            <person name="Salanoubat M."/>
            <person name="Quetier F."/>
            <person name="Yu Y."/>
            <person name="Kim H.R."/>
            <person name="Rambo T."/>
            <person name="Currie J."/>
            <person name="Collura K."/>
            <person name="Luo M."/>
            <person name="Yang T."/>
            <person name="Ammiraju J.S.S."/>
            <person name="Engler F."/>
            <person name="Soderlund C."/>
            <person name="Wing R.A."/>
            <person name="Palmer L.E."/>
            <person name="de la Bastide M."/>
            <person name="Spiegel L."/>
            <person name="Nascimento L."/>
            <person name="Zutavern T."/>
            <person name="O'Shaughnessy A."/>
            <person name="Dike S."/>
            <person name="Dedhia N."/>
            <person name="Preston R."/>
            <person name="Balija V."/>
            <person name="McCombie W.R."/>
            <person name="Chow T."/>
            <person name="Chen H."/>
            <person name="Chung M."/>
            <person name="Chen C."/>
            <person name="Shaw J."/>
            <person name="Wu H."/>
            <person name="Hsiao K."/>
            <person name="Chao Y."/>
            <person name="Chu M."/>
            <person name="Cheng C."/>
            <person name="Hour A."/>
            <person name="Lee P."/>
            <person name="Lin S."/>
            <person name="Lin Y."/>
            <person name="Liou J."/>
            <person name="Liu S."/>
            <person name="Hsing Y."/>
            <person name="Raghuvanshi S."/>
            <person name="Mohanty A."/>
            <person name="Bharti A.K."/>
            <person name="Gaur A."/>
            <person name="Gupta V."/>
            <person name="Kumar D."/>
            <person name="Ravi V."/>
            <person name="Vij S."/>
            <person name="Kapur A."/>
            <person name="Khurana P."/>
            <person name="Khurana P."/>
            <person name="Khurana J.P."/>
            <person name="Tyagi A.K."/>
            <person name="Gaikwad K."/>
            <person name="Singh A."/>
            <person name="Dalal V."/>
            <person name="Srivastava S."/>
            <person name="Dixit A."/>
            <person name="Pal A.K."/>
            <person name="Ghazi I.A."/>
            <person name="Yadav M."/>
            <person name="Pandit A."/>
            <person name="Bhargava A."/>
            <person name="Sureshbabu K."/>
            <person name="Batra K."/>
            <person name="Sharma T.R."/>
            <person name="Mohapatra T."/>
            <person name="Singh N.K."/>
            <person name="Messing J."/>
            <person name="Nelson A.B."/>
            <person name="Fuks G."/>
            <person name="Kavchok S."/>
            <person name="Keizer G."/>
            <person name="Linton E."/>
            <person name="Llaca V."/>
            <person name="Song R."/>
            <person name="Tanyolac B."/>
            <person name="Young S."/>
            <person name="Ho-Il K."/>
            <person name="Hahn J.H."/>
            <person name="Sangsakoo G."/>
            <person name="Vanavichit A."/>
            <person name="de Mattos Luiz.A.T."/>
            <person name="Zimmer P.D."/>
            <person name="Malone G."/>
            <person name="Dellagostin O."/>
            <person name="de Oliveira A.C."/>
            <person name="Bevan M."/>
            <person name="Bancroft I."/>
            <person name="Minx P."/>
            <person name="Cordum H."/>
            <person name="Wilson R."/>
            <person name="Cheng Z."/>
            <person name="Jin W."/>
            <person name="Jiang J."/>
            <person name="Leong S.A."/>
            <person name="Iwama H."/>
            <person name="Gojobori T."/>
            <person name="Itoh T."/>
            <person name="Niimura Y."/>
            <person name="Fujii Y."/>
            <person name="Habara T."/>
            <person name="Sakai H."/>
            <person name="Sato Y."/>
            <person name="Wilson G."/>
            <person name="Kumar K."/>
            <person name="McCouch S."/>
            <person name="Juretic N."/>
            <person name="Hoen D."/>
            <person name="Wright S."/>
            <person name="Bruskiewich R."/>
            <person name="Bureau T."/>
            <person name="Miyao A."/>
            <person name="Hirochika H."/>
            <person name="Nishikawa T."/>
            <person name="Kadowaki K."/>
            <person name="Sugiura M."/>
            <person name="Burr B."/>
            <person name="Sasaki T."/>
        </authorList>
    </citation>
    <scope>NUCLEOTIDE SEQUENCE [LARGE SCALE GENOMIC DNA]</scope>
    <source>
        <strain evidence="5">cv. Nipponbare</strain>
    </source>
</reference>
<dbReference type="SUPFAM" id="SSF53098">
    <property type="entry name" value="Ribonuclease H-like"/>
    <property type="match status" value="1"/>
</dbReference>
<dbReference type="InterPro" id="IPR012337">
    <property type="entry name" value="RNaseH-like_sf"/>
</dbReference>
<dbReference type="InterPro" id="IPR025724">
    <property type="entry name" value="GAG-pre-integrase_dom"/>
</dbReference>
<evidence type="ECO:0000313" key="5">
    <source>
        <dbReference type="Proteomes" id="UP000000763"/>
    </source>
</evidence>
<dbReference type="Gene3D" id="3.30.420.10">
    <property type="entry name" value="Ribonuclease H-like superfamily/Ribonuclease H"/>
    <property type="match status" value="1"/>
</dbReference>
<feature type="domain" description="Integrase catalytic" evidence="3">
    <location>
        <begin position="208"/>
        <end position="376"/>
    </location>
</feature>
<sequence>MSKDIAPIGEELCLVDSGTTNSILWEIKYFQTLIKREGKVLTIAGCNTMIAGSRRSIITLQMGTQITIEDALLYPDSIRTLLSYRDICQNGFHNETHMHNREEFLLLTKQNGYGKRICEKIPSLTSGLYYTYIKPIAHVAYKIIFQNVDAFHTWHDRLGHPSIGMMRKIIGNSIGHHLITDKFLNSSDFVCTACATGKLVLRPSYLKIRAEPLKFLERIQGDICSPIVSRSGPFRYFMVLIDASTRWSHVCLLSTRNHAFAKLMSQIIRLKANYPEHRIQSIRMDNTAEFTSHAFDDYCMALGIQVQHSVPYVHTQNGLAESLIKRIKLIARPLLMNCKLPSSCWGHAVLHAADLVQLRPTAYHETSPMQLVCGNPPSISHLRKFGCAVYIPISPPQHSTMGPHRKVGIYAGFKSPSIIKYLEPLTGDLFTTRFADSIFDEEHFPALGGDFKYQKECQEIDWDAQGIPASDPRTTETELQVQKIIYLQRLANNLPDVFTNYKGVTKSFIPAQNAPERVEVPNKTTQLPLTKKRGRSMATQRETIANKQRKTVNANQPLVGTHQIDTIYQADRDSLQPSSVVHNAETRNSEEHRHIVSGDHDKSIRVDEIAINYSETGESFDRRATIVDTNFSEQIADFLQVDPEPRSIKECQKRSDWNKWKNTIDAELASLYKRDVFSAVMPTPRGIFHVGYKWVFVRKQNENNEVMMDVVTAYLYGSLDSDIYMKVPDGIDIPNQKDFVLSRVYVDDLNIIGNTQDINEEHHHLKMEFEMKDLGQTKFCLSLQLEHLPFGILVHQNAYTQKILEKFNMDKSYPSKTPMVVRSLDVEKDLFRPKEDGEDVLGPDFPYLSAIGALMYLANSTRPDISFSVNLLQDTALLLPNATGLELRMSFDILMAQKILDFSLKRTRIRL</sequence>
<dbReference type="AlphaFoldDB" id="Q7XP95"/>
<dbReference type="GO" id="GO:0003676">
    <property type="term" value="F:nucleic acid binding"/>
    <property type="evidence" value="ECO:0007669"/>
    <property type="project" value="InterPro"/>
</dbReference>
<dbReference type="GO" id="GO:0016787">
    <property type="term" value="F:hydrolase activity"/>
    <property type="evidence" value="ECO:0007669"/>
    <property type="project" value="UniProtKB-KW"/>
</dbReference>
<dbReference type="InterPro" id="IPR039537">
    <property type="entry name" value="Retrotran_Ty1/copia-like"/>
</dbReference>
<evidence type="ECO:0000256" key="1">
    <source>
        <dbReference type="ARBA" id="ARBA00022723"/>
    </source>
</evidence>
<dbReference type="PANTHER" id="PTHR42648">
    <property type="entry name" value="TRANSPOSASE, PUTATIVE-RELATED"/>
    <property type="match status" value="1"/>
</dbReference>
<keyword evidence="2" id="KW-0378">Hydrolase</keyword>
<dbReference type="Pfam" id="PF00665">
    <property type="entry name" value="rve"/>
    <property type="match status" value="1"/>
</dbReference>
<evidence type="ECO:0000256" key="2">
    <source>
        <dbReference type="ARBA" id="ARBA00022801"/>
    </source>
</evidence>
<evidence type="ECO:0000313" key="4">
    <source>
        <dbReference type="EMBL" id="CAE03711.2"/>
    </source>
</evidence>
<dbReference type="EMBL" id="AL662960">
    <property type="protein sequence ID" value="CAE03711.2"/>
    <property type="molecule type" value="Genomic_DNA"/>
</dbReference>
<dbReference type="PROSITE" id="PS50994">
    <property type="entry name" value="INTEGRASE"/>
    <property type="match status" value="1"/>
</dbReference>
<accession>Q7XP95</accession>
<evidence type="ECO:0000259" key="3">
    <source>
        <dbReference type="PROSITE" id="PS50994"/>
    </source>
</evidence>
<gene>
    <name evidence="4" type="primary">OSJNBa0021F22.5</name>
</gene>
<dbReference type="PANTHER" id="PTHR42648:SF25">
    <property type="entry name" value="RNA-DIRECTED DNA POLYMERASE"/>
    <property type="match status" value="1"/>
</dbReference>
<keyword evidence="1" id="KW-0479">Metal-binding</keyword>
<name>Q7XP95_ORYSJ</name>
<proteinExistence type="predicted"/>
<reference evidence="5" key="2">
    <citation type="journal article" date="2008" name="Nucleic Acids Res.">
        <title>The rice annotation project database (RAP-DB): 2008 update.</title>
        <authorList>
            <consortium name="The rice annotation project (RAP)"/>
        </authorList>
    </citation>
    <scope>GENOME REANNOTATION</scope>
    <source>
        <strain evidence="5">cv. Nipponbare</strain>
    </source>
</reference>
<dbReference type="InterPro" id="IPR001584">
    <property type="entry name" value="Integrase_cat-core"/>
</dbReference>